<dbReference type="Proteomes" id="UP001060215">
    <property type="component" value="Chromosome 8"/>
</dbReference>
<sequence length="328" mass="34208">MTFGLVYTVYVARDSRRGPLGAVGPLAIEFIVGANVSASGPFMGGSMNAACSFGFALVGGSFKNHVVYWVRPLIGAALAGNGVANSRLEHTVKPNALRSYLVKFISSFLFAFAAVGSAMSSWRMMSDDAIDLSALVAVAVANAFALLVAVYAMANISSGHVNPAATFGIAVSSLISVPMAILYWISQLVGSIMACLFLKVITVAQHVPLRRIPQEMTGFRASILEGVITFGLVYTVYVARDPSRGPLGAIGPLGIRFIVGANALASGSFLAGSMNLAYSFGFALVGGSFKNHVVYWVRPLIGAALAGILYDNVVFLVQVPGIADGVGV</sequence>
<accession>A0ACC0GLJ4</accession>
<name>A0ACC0GLJ4_9ERIC</name>
<protein>
    <submittedName>
        <fullName evidence="1">Aquaporin TIP5-1</fullName>
    </submittedName>
</protein>
<organism evidence="1 2">
    <name type="scientific">Camellia lanceoleosa</name>
    <dbReference type="NCBI Taxonomy" id="1840588"/>
    <lineage>
        <taxon>Eukaryota</taxon>
        <taxon>Viridiplantae</taxon>
        <taxon>Streptophyta</taxon>
        <taxon>Embryophyta</taxon>
        <taxon>Tracheophyta</taxon>
        <taxon>Spermatophyta</taxon>
        <taxon>Magnoliopsida</taxon>
        <taxon>eudicotyledons</taxon>
        <taxon>Gunneridae</taxon>
        <taxon>Pentapetalae</taxon>
        <taxon>asterids</taxon>
        <taxon>Ericales</taxon>
        <taxon>Theaceae</taxon>
        <taxon>Camellia</taxon>
    </lineage>
</organism>
<comment type="caution">
    <text evidence="1">The sequence shown here is derived from an EMBL/GenBank/DDBJ whole genome shotgun (WGS) entry which is preliminary data.</text>
</comment>
<evidence type="ECO:0000313" key="1">
    <source>
        <dbReference type="EMBL" id="KAI8001020.1"/>
    </source>
</evidence>
<gene>
    <name evidence="1" type="ORF">LOK49_LG09G01291</name>
</gene>
<dbReference type="EMBL" id="CM045765">
    <property type="protein sequence ID" value="KAI8001020.1"/>
    <property type="molecule type" value="Genomic_DNA"/>
</dbReference>
<reference evidence="1 2" key="1">
    <citation type="journal article" date="2022" name="Plant J.">
        <title>Chromosome-level genome of Camellia lanceoleosa provides a valuable resource for understanding genome evolution and self-incompatibility.</title>
        <authorList>
            <person name="Gong W."/>
            <person name="Xiao S."/>
            <person name="Wang L."/>
            <person name="Liao Z."/>
            <person name="Chang Y."/>
            <person name="Mo W."/>
            <person name="Hu G."/>
            <person name="Li W."/>
            <person name="Zhao G."/>
            <person name="Zhu H."/>
            <person name="Hu X."/>
            <person name="Ji K."/>
            <person name="Xiang X."/>
            <person name="Song Q."/>
            <person name="Yuan D."/>
            <person name="Jin S."/>
            <person name="Zhang L."/>
        </authorList>
    </citation>
    <scope>NUCLEOTIDE SEQUENCE [LARGE SCALE GENOMIC DNA]</scope>
    <source>
        <strain evidence="1">SQ_2022a</strain>
    </source>
</reference>
<evidence type="ECO:0000313" key="2">
    <source>
        <dbReference type="Proteomes" id="UP001060215"/>
    </source>
</evidence>
<keyword evidence="2" id="KW-1185">Reference proteome</keyword>
<proteinExistence type="predicted"/>